<dbReference type="InterPro" id="IPR014048">
    <property type="entry name" value="MethylDNA_cys_MeTrfase_DNA-bd"/>
</dbReference>
<proteinExistence type="predicted"/>
<keyword evidence="1" id="KW-0227">DNA damage</keyword>
<name>A0A7X5R1G9_9MICO</name>
<dbReference type="AlphaFoldDB" id="A0A7X5R1G9"/>
<evidence type="ECO:0000259" key="2">
    <source>
        <dbReference type="Pfam" id="PF01035"/>
    </source>
</evidence>
<evidence type="ECO:0000313" key="4">
    <source>
        <dbReference type="Proteomes" id="UP000541033"/>
    </source>
</evidence>
<feature type="domain" description="Methylated-DNA-[protein]-cysteine S-methyltransferase DNA binding" evidence="2">
    <location>
        <begin position="19"/>
        <end position="86"/>
    </location>
</feature>
<reference evidence="3 4" key="1">
    <citation type="submission" date="2020-02" db="EMBL/GenBank/DDBJ databases">
        <title>Sequencing the genomes of 1000 actinobacteria strains.</title>
        <authorList>
            <person name="Klenk H.-P."/>
        </authorList>
    </citation>
    <scope>NUCLEOTIDE SEQUENCE [LARGE SCALE GENOMIC DNA]</scope>
    <source>
        <strain evidence="3 4">DSM 27960</strain>
    </source>
</reference>
<dbReference type="SUPFAM" id="SSF46767">
    <property type="entry name" value="Methylated DNA-protein cysteine methyltransferase, C-terminal domain"/>
    <property type="match status" value="1"/>
</dbReference>
<dbReference type="PANTHER" id="PTHR42942">
    <property type="entry name" value="6-O-METHYLGUANINE DNA METHYLTRANSFERASE"/>
    <property type="match status" value="1"/>
</dbReference>
<protein>
    <submittedName>
        <fullName evidence="3">Alkylated DNA nucleotide flippase Atl1</fullName>
    </submittedName>
</protein>
<sequence>MAEAQQPSASTDEQTSDDFIAAVLDVVSQIPEGHVMSYGGVAASLGSRAARQVGKIMAYYGSTVPWWRVIRSDGYAPEGHDERALEHYEAEGTPLLPTASGRVRVNMRLAQLRP</sequence>
<dbReference type="EMBL" id="JAAMOX010000001">
    <property type="protein sequence ID" value="NIH53846.1"/>
    <property type="molecule type" value="Genomic_DNA"/>
</dbReference>
<dbReference type="Gene3D" id="1.10.10.10">
    <property type="entry name" value="Winged helix-like DNA-binding domain superfamily/Winged helix DNA-binding domain"/>
    <property type="match status" value="1"/>
</dbReference>
<dbReference type="Proteomes" id="UP000541033">
    <property type="component" value="Unassembled WGS sequence"/>
</dbReference>
<dbReference type="RefSeq" id="WP_341777899.1">
    <property type="nucleotide sequence ID" value="NZ_JAAMOX010000001.1"/>
</dbReference>
<dbReference type="InterPro" id="IPR052520">
    <property type="entry name" value="ATL_DNA_repair"/>
</dbReference>
<dbReference type="Pfam" id="PF01035">
    <property type="entry name" value="DNA_binding_1"/>
    <property type="match status" value="1"/>
</dbReference>
<dbReference type="InterPro" id="IPR036388">
    <property type="entry name" value="WH-like_DNA-bd_sf"/>
</dbReference>
<dbReference type="GO" id="GO:0006281">
    <property type="term" value="P:DNA repair"/>
    <property type="evidence" value="ECO:0007669"/>
    <property type="project" value="InterPro"/>
</dbReference>
<evidence type="ECO:0000313" key="3">
    <source>
        <dbReference type="EMBL" id="NIH53846.1"/>
    </source>
</evidence>
<keyword evidence="4" id="KW-1185">Reference proteome</keyword>
<dbReference type="GO" id="GO:0003824">
    <property type="term" value="F:catalytic activity"/>
    <property type="evidence" value="ECO:0007669"/>
    <property type="project" value="InterPro"/>
</dbReference>
<evidence type="ECO:0000256" key="1">
    <source>
        <dbReference type="ARBA" id="ARBA00022763"/>
    </source>
</evidence>
<dbReference type="CDD" id="cd06445">
    <property type="entry name" value="ATase"/>
    <property type="match status" value="1"/>
</dbReference>
<gene>
    <name evidence="3" type="ORF">FHX76_001714</name>
</gene>
<comment type="caution">
    <text evidence="3">The sequence shown here is derived from an EMBL/GenBank/DDBJ whole genome shotgun (WGS) entry which is preliminary data.</text>
</comment>
<dbReference type="InterPro" id="IPR036217">
    <property type="entry name" value="MethylDNA_cys_MeTrfase_DNAb"/>
</dbReference>
<organism evidence="3 4">
    <name type="scientific">Lysinibacter cavernae</name>
    <dbReference type="NCBI Taxonomy" id="1640652"/>
    <lineage>
        <taxon>Bacteria</taxon>
        <taxon>Bacillati</taxon>
        <taxon>Actinomycetota</taxon>
        <taxon>Actinomycetes</taxon>
        <taxon>Micrococcales</taxon>
        <taxon>Microbacteriaceae</taxon>
        <taxon>Lysinibacter</taxon>
    </lineage>
</organism>
<accession>A0A7X5R1G9</accession>
<dbReference type="PANTHER" id="PTHR42942:SF1">
    <property type="entry name" value="ALKYLTRANSFERASE-LIKE PROTEIN 1"/>
    <property type="match status" value="1"/>
</dbReference>